<dbReference type="CDD" id="cd00082">
    <property type="entry name" value="HisKA"/>
    <property type="match status" value="1"/>
</dbReference>
<evidence type="ECO:0000259" key="10">
    <source>
        <dbReference type="PROSITE" id="PS50110"/>
    </source>
</evidence>
<dbReference type="PROSITE" id="PS50125">
    <property type="entry name" value="GUANYLATE_CYCLASE_2"/>
    <property type="match status" value="1"/>
</dbReference>
<dbReference type="GO" id="GO:0009190">
    <property type="term" value="P:cyclic nucleotide biosynthetic process"/>
    <property type="evidence" value="ECO:0007669"/>
    <property type="project" value="InterPro"/>
</dbReference>
<protein>
    <recommendedName>
        <fullName evidence="3">histidine kinase</fullName>
        <ecNumber evidence="3">2.7.13.3</ecNumber>
    </recommendedName>
</protein>
<dbReference type="InterPro" id="IPR029787">
    <property type="entry name" value="Nucleotide_cyclase"/>
</dbReference>
<keyword evidence="5" id="KW-0547">Nucleotide-binding</keyword>
<dbReference type="Pfam" id="PF00211">
    <property type="entry name" value="Guanylate_cyc"/>
    <property type="match status" value="1"/>
</dbReference>
<dbReference type="Proteomes" id="UP000231553">
    <property type="component" value="Unassembled WGS sequence"/>
</dbReference>
<dbReference type="InterPro" id="IPR011006">
    <property type="entry name" value="CheY-like_superfamily"/>
</dbReference>
<dbReference type="Pfam" id="PF00072">
    <property type="entry name" value="Response_reg"/>
    <property type="match status" value="1"/>
</dbReference>
<evidence type="ECO:0000256" key="9">
    <source>
        <dbReference type="PROSITE-ProRule" id="PRU00169"/>
    </source>
</evidence>
<keyword evidence="6" id="KW-1133">Transmembrane helix</keyword>
<dbReference type="PANTHER" id="PTHR11920">
    <property type="entry name" value="GUANYLYL CYCLASE"/>
    <property type="match status" value="1"/>
</dbReference>
<dbReference type="GO" id="GO:0004016">
    <property type="term" value="F:adenylate cyclase activity"/>
    <property type="evidence" value="ECO:0007669"/>
    <property type="project" value="UniProtKB-ARBA"/>
</dbReference>
<dbReference type="EC" id="2.7.13.3" evidence="3"/>
<dbReference type="EMBL" id="PGTB01000125">
    <property type="protein sequence ID" value="PJE34951.1"/>
    <property type="molecule type" value="Genomic_DNA"/>
</dbReference>
<dbReference type="AlphaFoldDB" id="A0A2M8IWP1"/>
<evidence type="ECO:0000256" key="7">
    <source>
        <dbReference type="ARBA" id="ARBA00023136"/>
    </source>
</evidence>
<evidence type="ECO:0000256" key="3">
    <source>
        <dbReference type="ARBA" id="ARBA00012438"/>
    </source>
</evidence>
<proteinExistence type="predicted"/>
<evidence type="ECO:0000256" key="1">
    <source>
        <dbReference type="ARBA" id="ARBA00000085"/>
    </source>
</evidence>
<dbReference type="PROSITE" id="PS50110">
    <property type="entry name" value="RESPONSE_REGULATORY"/>
    <property type="match status" value="1"/>
</dbReference>
<dbReference type="Gene3D" id="1.10.287.130">
    <property type="match status" value="1"/>
</dbReference>
<keyword evidence="9" id="KW-0597">Phosphoprotein</keyword>
<feature type="modified residue" description="4-aspartylphosphate" evidence="9">
    <location>
        <position position="219"/>
    </location>
</feature>
<dbReference type="OrthoDB" id="315417at2"/>
<dbReference type="GO" id="GO:0016020">
    <property type="term" value="C:membrane"/>
    <property type="evidence" value="ECO:0007669"/>
    <property type="project" value="UniProtKB-SubCell"/>
</dbReference>
<dbReference type="RefSeq" id="WP_100164120.1">
    <property type="nucleotide sequence ID" value="NZ_PGTB01000125.1"/>
</dbReference>
<dbReference type="InterPro" id="IPR003661">
    <property type="entry name" value="HisK_dim/P_dom"/>
</dbReference>
<dbReference type="GO" id="GO:0000155">
    <property type="term" value="F:phosphorelay sensor kinase activity"/>
    <property type="evidence" value="ECO:0007669"/>
    <property type="project" value="InterPro"/>
</dbReference>
<evidence type="ECO:0000256" key="8">
    <source>
        <dbReference type="ARBA" id="ARBA00023239"/>
    </source>
</evidence>
<dbReference type="SMART" id="SM00044">
    <property type="entry name" value="CYCc"/>
    <property type="match status" value="1"/>
</dbReference>
<dbReference type="InterPro" id="IPR001789">
    <property type="entry name" value="Sig_transdc_resp-reg_receiver"/>
</dbReference>
<dbReference type="CDD" id="cd07302">
    <property type="entry name" value="CHD"/>
    <property type="match status" value="1"/>
</dbReference>
<dbReference type="SUPFAM" id="SSF47384">
    <property type="entry name" value="Homodimeric domain of signal transducing histidine kinase"/>
    <property type="match status" value="1"/>
</dbReference>
<feature type="domain" description="Guanylate cyclase" evidence="11">
    <location>
        <begin position="340"/>
        <end position="464"/>
    </location>
</feature>
<dbReference type="Pfam" id="PF00512">
    <property type="entry name" value="HisKA"/>
    <property type="match status" value="1"/>
</dbReference>
<dbReference type="Gene3D" id="3.40.50.2300">
    <property type="match status" value="1"/>
</dbReference>
<dbReference type="SMART" id="SM00448">
    <property type="entry name" value="REC"/>
    <property type="match status" value="1"/>
</dbReference>
<evidence type="ECO:0000256" key="6">
    <source>
        <dbReference type="ARBA" id="ARBA00022989"/>
    </source>
</evidence>
<keyword evidence="7" id="KW-0472">Membrane</keyword>
<dbReference type="CDD" id="cd00156">
    <property type="entry name" value="REC"/>
    <property type="match status" value="1"/>
</dbReference>
<dbReference type="InterPro" id="IPR001054">
    <property type="entry name" value="A/G_cyclase"/>
</dbReference>
<dbReference type="InterPro" id="IPR036097">
    <property type="entry name" value="HisK_dim/P_sf"/>
</dbReference>
<keyword evidence="13" id="KW-1185">Reference proteome</keyword>
<keyword evidence="8" id="KW-0456">Lyase</keyword>
<comment type="caution">
    <text evidence="12">The sequence shown here is derived from an EMBL/GenBank/DDBJ whole genome shotgun (WGS) entry which is preliminary data.</text>
</comment>
<evidence type="ECO:0000256" key="2">
    <source>
        <dbReference type="ARBA" id="ARBA00004370"/>
    </source>
</evidence>
<evidence type="ECO:0000313" key="13">
    <source>
        <dbReference type="Proteomes" id="UP000231553"/>
    </source>
</evidence>
<evidence type="ECO:0000256" key="4">
    <source>
        <dbReference type="ARBA" id="ARBA00022692"/>
    </source>
</evidence>
<reference evidence="12 13" key="1">
    <citation type="journal article" date="2018" name="Int. J. Syst. Evol. Microbiol.">
        <title>Pseudooceanicola lipolyticus sp. nov., a marine alphaproteobacterium, reclassification of Oceanicola flagellatus as Pseudooceanicola flagellatus comb. nov. and emended description of the genus Pseudooceanicola.</title>
        <authorList>
            <person name="Huang M.-M."/>
            <person name="Guo L.-L."/>
            <person name="Wu Y.-H."/>
            <person name="Lai Q.-L."/>
            <person name="Shao Z.-Z."/>
            <person name="Wang C.-S."/>
            <person name="Wu M."/>
            <person name="Xu X.-W."/>
        </authorList>
    </citation>
    <scope>NUCLEOTIDE SEQUENCE [LARGE SCALE GENOMIC DNA]</scope>
    <source>
        <strain evidence="12 13">157</strain>
    </source>
</reference>
<dbReference type="PANTHER" id="PTHR11920:SF335">
    <property type="entry name" value="GUANYLATE CYCLASE"/>
    <property type="match status" value="1"/>
</dbReference>
<feature type="domain" description="Response regulatory" evidence="10">
    <location>
        <begin position="170"/>
        <end position="286"/>
    </location>
</feature>
<evidence type="ECO:0000313" key="12">
    <source>
        <dbReference type="EMBL" id="PJE34951.1"/>
    </source>
</evidence>
<dbReference type="SUPFAM" id="SSF52172">
    <property type="entry name" value="CheY-like"/>
    <property type="match status" value="1"/>
</dbReference>
<evidence type="ECO:0000256" key="5">
    <source>
        <dbReference type="ARBA" id="ARBA00022741"/>
    </source>
</evidence>
<dbReference type="SMART" id="SM00388">
    <property type="entry name" value="HisKA"/>
    <property type="match status" value="1"/>
</dbReference>
<keyword evidence="4" id="KW-0812">Transmembrane</keyword>
<name>A0A2M8IWP1_9RHOB</name>
<accession>A0A2M8IWP1</accession>
<dbReference type="GO" id="GO:0000166">
    <property type="term" value="F:nucleotide binding"/>
    <property type="evidence" value="ECO:0007669"/>
    <property type="project" value="UniProtKB-KW"/>
</dbReference>
<sequence>MTVGSGINRKAVATRVAQRLAGPAEAILGYQEMIVEDLARAGPEAARADAGRVLDAARALSQLVGDIVASGAGDVDEATLRHDLRTPVNAILGYSEMILEDFEPELARGVASDIRAVIAECGRFLSQVDALMDFSHGAGEGESELDAGIAAGLERALEAPALGAEVAAGRILVIDDTKANRDLLRRQLERQGHSVSTAASAAEGLALLETAGFDVILVDILMPDMNGIELLARLKAEPRWRAMPVIMISGLKEKKAVVRCISAGAEDYLEKPVDPVLLHSRVNASLERVRWQRREKEFLARIEYERDRADALLHAMLPAPVIRRLQEGETLIADRIDAATIIFADIVDFTPLVARTDPPLLLKQLAGIFSAFDDLAAKHGVEKIKTIGDAYMAVAGVPDASPDHPQRALSFARDLIGTMQGEVGQGLAIRVGLHSGPVIAGLVGRLRFVYDVWGEAVNLASRLEASGQPGRIHISEASHAALDQLVRAPEAQMPELKGLGRVRTFLVD</sequence>
<gene>
    <name evidence="12" type="ORF">CVM52_19600</name>
</gene>
<comment type="catalytic activity">
    <reaction evidence="1">
        <text>ATP + protein L-histidine = ADP + protein N-phospho-L-histidine.</text>
        <dbReference type="EC" id="2.7.13.3"/>
    </reaction>
</comment>
<organism evidence="12 13">
    <name type="scientific">Pseudooceanicola lipolyticus</name>
    <dbReference type="NCBI Taxonomy" id="2029104"/>
    <lineage>
        <taxon>Bacteria</taxon>
        <taxon>Pseudomonadati</taxon>
        <taxon>Pseudomonadota</taxon>
        <taxon>Alphaproteobacteria</taxon>
        <taxon>Rhodobacterales</taxon>
        <taxon>Paracoccaceae</taxon>
        <taxon>Pseudooceanicola</taxon>
    </lineage>
</organism>
<dbReference type="InterPro" id="IPR050401">
    <property type="entry name" value="Cyclic_nucleotide_synthase"/>
</dbReference>
<evidence type="ECO:0000259" key="11">
    <source>
        <dbReference type="PROSITE" id="PS50125"/>
    </source>
</evidence>
<dbReference type="SUPFAM" id="SSF55073">
    <property type="entry name" value="Nucleotide cyclase"/>
    <property type="match status" value="1"/>
</dbReference>
<comment type="subcellular location">
    <subcellularLocation>
        <location evidence="2">Membrane</location>
    </subcellularLocation>
</comment>
<dbReference type="Gene3D" id="3.30.70.1230">
    <property type="entry name" value="Nucleotide cyclase"/>
    <property type="match status" value="1"/>
</dbReference>